<dbReference type="SUPFAM" id="SSF52540">
    <property type="entry name" value="P-loop containing nucleoside triphosphate hydrolases"/>
    <property type="match status" value="1"/>
</dbReference>
<dbReference type="InterPro" id="IPR024317">
    <property type="entry name" value="Dynein_heavy_chain_D4_dom"/>
</dbReference>
<dbReference type="PANTHER" id="PTHR46961">
    <property type="entry name" value="DYNEIN HEAVY CHAIN 1, AXONEMAL-LIKE PROTEIN"/>
    <property type="match status" value="1"/>
</dbReference>
<name>A0ABD3V891_SINWO</name>
<evidence type="ECO:0000256" key="1">
    <source>
        <dbReference type="ARBA" id="ARBA00008887"/>
    </source>
</evidence>
<dbReference type="InterPro" id="IPR026983">
    <property type="entry name" value="DHC"/>
</dbReference>
<dbReference type="AlphaFoldDB" id="A0ABD3V891"/>
<dbReference type="Pfam" id="PF12780">
    <property type="entry name" value="AAA_8"/>
    <property type="match status" value="1"/>
</dbReference>
<comment type="caution">
    <text evidence="3">The sequence shown here is derived from an EMBL/GenBank/DDBJ whole genome shotgun (WGS) entry which is preliminary data.</text>
</comment>
<protein>
    <recommendedName>
        <fullName evidence="2">Dynein heavy chain AAA module D4 domain-containing protein</fullName>
    </recommendedName>
</protein>
<keyword evidence="4" id="KW-1185">Reference proteome</keyword>
<evidence type="ECO:0000259" key="2">
    <source>
        <dbReference type="Pfam" id="PF12780"/>
    </source>
</evidence>
<evidence type="ECO:0000313" key="4">
    <source>
        <dbReference type="Proteomes" id="UP001634394"/>
    </source>
</evidence>
<dbReference type="PANTHER" id="PTHR46961:SF20">
    <property type="entry name" value="LOW QUALITY PROTEIN: DYNEIN BETA CHAIN, CILIARY-LIKE"/>
    <property type="match status" value="1"/>
</dbReference>
<feature type="domain" description="Dynein heavy chain AAA module D4" evidence="2">
    <location>
        <begin position="27"/>
        <end position="181"/>
    </location>
</feature>
<organism evidence="3 4">
    <name type="scientific">Sinanodonta woodiana</name>
    <name type="common">Chinese pond mussel</name>
    <name type="synonym">Anodonta woodiana</name>
    <dbReference type="NCBI Taxonomy" id="1069815"/>
    <lineage>
        <taxon>Eukaryota</taxon>
        <taxon>Metazoa</taxon>
        <taxon>Spiralia</taxon>
        <taxon>Lophotrochozoa</taxon>
        <taxon>Mollusca</taxon>
        <taxon>Bivalvia</taxon>
        <taxon>Autobranchia</taxon>
        <taxon>Heteroconchia</taxon>
        <taxon>Palaeoheterodonta</taxon>
        <taxon>Unionida</taxon>
        <taxon>Unionoidea</taxon>
        <taxon>Unionidae</taxon>
        <taxon>Unioninae</taxon>
        <taxon>Sinanodonta</taxon>
    </lineage>
</organism>
<dbReference type="InterPro" id="IPR027417">
    <property type="entry name" value="P-loop_NTPase"/>
</dbReference>
<dbReference type="Proteomes" id="UP001634394">
    <property type="component" value="Unassembled WGS sequence"/>
</dbReference>
<evidence type="ECO:0000313" key="3">
    <source>
        <dbReference type="EMBL" id="KAL3857822.1"/>
    </source>
</evidence>
<sequence>MPAVSWVSLNKILVEALDNYNELNAAMNLVLFEAAMMHICRINRILESPRGNALLIGVGGSGKQSLSRLAAFISSLEVFQVTLRKGYAIGDLKVDLASLYLKTGLKGIGLMFLMTDAQVVEEKFLVLVNDLLASGEIPDLLSDDEVEQVINGVRSEVKGCGLEDSRDNCWSFFIDKVRRLLK</sequence>
<reference evidence="3 4" key="1">
    <citation type="submission" date="2024-11" db="EMBL/GenBank/DDBJ databases">
        <title>Chromosome-level genome assembly of the freshwater bivalve Anodonta woodiana.</title>
        <authorList>
            <person name="Chen X."/>
        </authorList>
    </citation>
    <scope>NUCLEOTIDE SEQUENCE [LARGE SCALE GENOMIC DNA]</scope>
    <source>
        <strain evidence="3">MN2024</strain>
        <tissue evidence="3">Gills</tissue>
    </source>
</reference>
<accession>A0ABD3V891</accession>
<feature type="non-terminal residue" evidence="3">
    <location>
        <position position="182"/>
    </location>
</feature>
<comment type="similarity">
    <text evidence="1">Belongs to the dynein heavy chain family.</text>
</comment>
<proteinExistence type="inferred from homology"/>
<gene>
    <name evidence="3" type="ORF">ACJMK2_012455</name>
</gene>
<dbReference type="Gene3D" id="3.40.50.300">
    <property type="entry name" value="P-loop containing nucleotide triphosphate hydrolases"/>
    <property type="match status" value="1"/>
</dbReference>
<dbReference type="EMBL" id="JBJQND010000013">
    <property type="protein sequence ID" value="KAL3857822.1"/>
    <property type="molecule type" value="Genomic_DNA"/>
</dbReference>